<dbReference type="Pfam" id="PF00440">
    <property type="entry name" value="TetR_N"/>
    <property type="match status" value="1"/>
</dbReference>
<evidence type="ECO:0000256" key="4">
    <source>
        <dbReference type="ARBA" id="ARBA00023163"/>
    </source>
</evidence>
<evidence type="ECO:0000256" key="2">
    <source>
        <dbReference type="ARBA" id="ARBA00023015"/>
    </source>
</evidence>
<dbReference type="InterPro" id="IPR036271">
    <property type="entry name" value="Tet_transcr_reg_TetR-rel_C_sf"/>
</dbReference>
<evidence type="ECO:0000256" key="5">
    <source>
        <dbReference type="PROSITE-ProRule" id="PRU00335"/>
    </source>
</evidence>
<dbReference type="PRINTS" id="PR00455">
    <property type="entry name" value="HTHTETR"/>
</dbReference>
<dbReference type="SUPFAM" id="SSF48498">
    <property type="entry name" value="Tetracyclin repressor-like, C-terminal domain"/>
    <property type="match status" value="1"/>
</dbReference>
<comment type="caution">
    <text evidence="7">The sequence shown here is derived from an EMBL/GenBank/DDBJ whole genome shotgun (WGS) entry which is preliminary data.</text>
</comment>
<dbReference type="EMBL" id="BMQJ01000002">
    <property type="protein sequence ID" value="GGP84573.1"/>
    <property type="molecule type" value="Genomic_DNA"/>
</dbReference>
<keyword evidence="8" id="KW-1185">Reference proteome</keyword>
<dbReference type="Proteomes" id="UP000611554">
    <property type="component" value="Unassembled WGS sequence"/>
</dbReference>
<proteinExistence type="predicted"/>
<dbReference type="InterPro" id="IPR039538">
    <property type="entry name" value="BetI_C"/>
</dbReference>
<feature type="DNA-binding region" description="H-T-H motif" evidence="5">
    <location>
        <begin position="30"/>
        <end position="49"/>
    </location>
</feature>
<keyword evidence="3 5" id="KW-0238">DNA-binding</keyword>
<dbReference type="InterPro" id="IPR050109">
    <property type="entry name" value="HTH-type_TetR-like_transc_reg"/>
</dbReference>
<evidence type="ECO:0000313" key="8">
    <source>
        <dbReference type="Proteomes" id="UP000611554"/>
    </source>
</evidence>
<protein>
    <submittedName>
        <fullName evidence="7">TetR family transcriptional regulator</fullName>
    </submittedName>
</protein>
<keyword evidence="2" id="KW-0805">Transcription regulation</keyword>
<keyword evidence="1" id="KW-0678">Repressor</keyword>
<dbReference type="Pfam" id="PF13977">
    <property type="entry name" value="TetR_C_6"/>
    <property type="match status" value="1"/>
</dbReference>
<gene>
    <name evidence="7" type="ORF">GCM10010140_12100</name>
</gene>
<feature type="domain" description="HTH tetR-type" evidence="6">
    <location>
        <begin position="7"/>
        <end position="67"/>
    </location>
</feature>
<accession>A0ABQ2QKE9</accession>
<sequence length="200" mass="21705">MARGFGRLRRDDLLRAACGVIAARGFGHTRTADIARAAGVSQALLFYHFETREKMLAQALAYAAERDLAALERLEASGGSPPERLRALLALYSPGGRPTSWTLWIDARAESVRDADLEAICRETGLRWRRALRSVVDEGVGTGAFDCADPDGAVWRIIALVDGLAAQVTAHRRLLTRARLAELVRASAELELGLPRGALC</sequence>
<dbReference type="PANTHER" id="PTHR30055:SF200">
    <property type="entry name" value="HTH-TYPE TRANSCRIPTIONAL REPRESSOR BDCR"/>
    <property type="match status" value="1"/>
</dbReference>
<dbReference type="RefSeq" id="WP_229810985.1">
    <property type="nucleotide sequence ID" value="NZ_BMQJ01000002.1"/>
</dbReference>
<evidence type="ECO:0000313" key="7">
    <source>
        <dbReference type="EMBL" id="GGP84573.1"/>
    </source>
</evidence>
<dbReference type="InterPro" id="IPR001647">
    <property type="entry name" value="HTH_TetR"/>
</dbReference>
<dbReference type="PANTHER" id="PTHR30055">
    <property type="entry name" value="HTH-TYPE TRANSCRIPTIONAL REGULATOR RUTR"/>
    <property type="match status" value="1"/>
</dbReference>
<name>A0ABQ2QKE9_9ACTN</name>
<evidence type="ECO:0000256" key="3">
    <source>
        <dbReference type="ARBA" id="ARBA00023125"/>
    </source>
</evidence>
<dbReference type="PROSITE" id="PS50977">
    <property type="entry name" value="HTH_TETR_2"/>
    <property type="match status" value="1"/>
</dbReference>
<reference evidence="8" key="1">
    <citation type="journal article" date="2019" name="Int. J. Syst. Evol. Microbiol.">
        <title>The Global Catalogue of Microorganisms (GCM) 10K type strain sequencing project: providing services to taxonomists for standard genome sequencing and annotation.</title>
        <authorList>
            <consortium name="The Broad Institute Genomics Platform"/>
            <consortium name="The Broad Institute Genome Sequencing Center for Infectious Disease"/>
            <person name="Wu L."/>
            <person name="Ma J."/>
        </authorList>
    </citation>
    <scope>NUCLEOTIDE SEQUENCE [LARGE SCALE GENOMIC DNA]</scope>
    <source>
        <strain evidence="8">JCM 3115</strain>
    </source>
</reference>
<evidence type="ECO:0000256" key="1">
    <source>
        <dbReference type="ARBA" id="ARBA00022491"/>
    </source>
</evidence>
<dbReference type="InterPro" id="IPR009057">
    <property type="entry name" value="Homeodomain-like_sf"/>
</dbReference>
<dbReference type="SUPFAM" id="SSF46689">
    <property type="entry name" value="Homeodomain-like"/>
    <property type="match status" value="1"/>
</dbReference>
<organism evidence="7 8">
    <name type="scientific">Streptosporangium pseudovulgare</name>
    <dbReference type="NCBI Taxonomy" id="35765"/>
    <lineage>
        <taxon>Bacteria</taxon>
        <taxon>Bacillati</taxon>
        <taxon>Actinomycetota</taxon>
        <taxon>Actinomycetes</taxon>
        <taxon>Streptosporangiales</taxon>
        <taxon>Streptosporangiaceae</taxon>
        <taxon>Streptosporangium</taxon>
    </lineage>
</organism>
<evidence type="ECO:0000259" key="6">
    <source>
        <dbReference type="PROSITE" id="PS50977"/>
    </source>
</evidence>
<keyword evidence="4" id="KW-0804">Transcription</keyword>
<dbReference type="Gene3D" id="1.10.357.10">
    <property type="entry name" value="Tetracycline Repressor, domain 2"/>
    <property type="match status" value="1"/>
</dbReference>